<name>A0A1C4YFR4_9ACTN</name>
<reference evidence="6 7" key="1">
    <citation type="submission" date="2016-06" db="EMBL/GenBank/DDBJ databases">
        <authorList>
            <person name="Kjaerup R.B."/>
            <person name="Dalgaard T.S."/>
            <person name="Juul-Madsen H.R."/>
        </authorList>
    </citation>
    <scope>NUCLEOTIDE SEQUENCE [LARGE SCALE GENOMIC DNA]</scope>
    <source>
        <strain evidence="6 7">DSM 45626</strain>
    </source>
</reference>
<evidence type="ECO:0000259" key="5">
    <source>
        <dbReference type="PROSITE" id="PS50853"/>
    </source>
</evidence>
<feature type="compositionally biased region" description="Low complexity" evidence="3">
    <location>
        <begin position="159"/>
        <end position="172"/>
    </location>
</feature>
<dbReference type="InterPro" id="IPR003961">
    <property type="entry name" value="FN3_dom"/>
</dbReference>
<accession>A0A1C4YFR4</accession>
<keyword evidence="1" id="KW-0378">Hydrolase</keyword>
<dbReference type="SUPFAM" id="SSF49265">
    <property type="entry name" value="Fibronectin type III"/>
    <property type="match status" value="1"/>
</dbReference>
<dbReference type="GO" id="GO:0000272">
    <property type="term" value="P:polysaccharide catabolic process"/>
    <property type="evidence" value="ECO:0007669"/>
    <property type="project" value="UniProtKB-KW"/>
</dbReference>
<dbReference type="InterPro" id="IPR013783">
    <property type="entry name" value="Ig-like_fold"/>
</dbReference>
<keyword evidence="2" id="KW-0119">Carbohydrate metabolism</keyword>
<dbReference type="EMBL" id="FMCW01000045">
    <property type="protein sequence ID" value="SCF19562.1"/>
    <property type="molecule type" value="Genomic_DNA"/>
</dbReference>
<dbReference type="Proteomes" id="UP000199375">
    <property type="component" value="Unassembled WGS sequence"/>
</dbReference>
<organism evidence="6 7">
    <name type="scientific">Micromonospora haikouensis</name>
    <dbReference type="NCBI Taxonomy" id="686309"/>
    <lineage>
        <taxon>Bacteria</taxon>
        <taxon>Bacillati</taxon>
        <taxon>Actinomycetota</taxon>
        <taxon>Actinomycetes</taxon>
        <taxon>Micromonosporales</taxon>
        <taxon>Micromonosporaceae</taxon>
        <taxon>Micromonospora</taxon>
    </lineage>
</organism>
<dbReference type="Gene3D" id="2.60.40.10">
    <property type="entry name" value="Immunoglobulins"/>
    <property type="match status" value="1"/>
</dbReference>
<dbReference type="RefSeq" id="WP_176734441.1">
    <property type="nucleotide sequence ID" value="NZ_FMCW01000045.1"/>
</dbReference>
<dbReference type="Pfam" id="PF00041">
    <property type="entry name" value="fn3"/>
    <property type="match status" value="1"/>
</dbReference>
<feature type="region of interest" description="Disordered" evidence="3">
    <location>
        <begin position="42"/>
        <end position="82"/>
    </location>
</feature>
<dbReference type="AlphaFoldDB" id="A0A1C4YFR4"/>
<keyword evidence="1" id="KW-0326">Glycosidase</keyword>
<proteinExistence type="predicted"/>
<evidence type="ECO:0000256" key="2">
    <source>
        <dbReference type="ARBA" id="ARBA00023326"/>
    </source>
</evidence>
<sequence length="172" mass="17420">MSLSHRIRRLAAPAVALTLALTAASGAPAAARDPVQQVRAAPAAAAPAAQPVAGPKPIVAAPKPVKPAAPAQPKAAKKGTTAVVTWKAPKDNGSRITGYVVTPYRNGEKAEPRTFDAGKTSRKLTLPSAKGTWTFTVAARNAAGTGPASRRSAPPGCSPCPARRPSARSPPT</sequence>
<evidence type="ECO:0000256" key="1">
    <source>
        <dbReference type="ARBA" id="ARBA00023295"/>
    </source>
</evidence>
<protein>
    <submittedName>
        <fullName evidence="6">Fibronectin type III domain-containing protein</fullName>
    </submittedName>
</protein>
<dbReference type="GO" id="GO:0016798">
    <property type="term" value="F:hydrolase activity, acting on glycosyl bonds"/>
    <property type="evidence" value="ECO:0007669"/>
    <property type="project" value="UniProtKB-KW"/>
</dbReference>
<feature type="chain" id="PRO_5008709124" evidence="4">
    <location>
        <begin position="30"/>
        <end position="172"/>
    </location>
</feature>
<dbReference type="InterPro" id="IPR036116">
    <property type="entry name" value="FN3_sf"/>
</dbReference>
<dbReference type="CDD" id="cd00063">
    <property type="entry name" value="FN3"/>
    <property type="match status" value="1"/>
</dbReference>
<keyword evidence="4" id="KW-0732">Signal</keyword>
<evidence type="ECO:0000256" key="3">
    <source>
        <dbReference type="SAM" id="MobiDB-lite"/>
    </source>
</evidence>
<dbReference type="PROSITE" id="PS50853">
    <property type="entry name" value="FN3"/>
    <property type="match status" value="1"/>
</dbReference>
<gene>
    <name evidence="6" type="ORF">GA0070558_1457</name>
</gene>
<evidence type="ECO:0000256" key="4">
    <source>
        <dbReference type="SAM" id="SignalP"/>
    </source>
</evidence>
<evidence type="ECO:0000313" key="6">
    <source>
        <dbReference type="EMBL" id="SCF19562.1"/>
    </source>
</evidence>
<evidence type="ECO:0000313" key="7">
    <source>
        <dbReference type="Proteomes" id="UP000199375"/>
    </source>
</evidence>
<feature type="domain" description="Fibronectin type-III" evidence="5">
    <location>
        <begin position="66"/>
        <end position="160"/>
    </location>
</feature>
<dbReference type="SMART" id="SM00060">
    <property type="entry name" value="FN3"/>
    <property type="match status" value="1"/>
</dbReference>
<keyword evidence="2" id="KW-0624">Polysaccharide degradation</keyword>
<feature type="compositionally biased region" description="Low complexity" evidence="3">
    <location>
        <begin position="42"/>
        <end position="74"/>
    </location>
</feature>
<feature type="signal peptide" evidence="4">
    <location>
        <begin position="1"/>
        <end position="29"/>
    </location>
</feature>
<feature type="region of interest" description="Disordered" evidence="3">
    <location>
        <begin position="141"/>
        <end position="172"/>
    </location>
</feature>